<comment type="caution">
    <text evidence="2">The sequence shown here is derived from an EMBL/GenBank/DDBJ whole genome shotgun (WGS) entry which is preliminary data.</text>
</comment>
<feature type="region of interest" description="Disordered" evidence="1">
    <location>
        <begin position="49"/>
        <end position="181"/>
    </location>
</feature>
<feature type="compositionally biased region" description="Gly residues" evidence="1">
    <location>
        <begin position="138"/>
        <end position="147"/>
    </location>
</feature>
<evidence type="ECO:0000313" key="3">
    <source>
        <dbReference type="Proteomes" id="UP001302321"/>
    </source>
</evidence>
<keyword evidence="3" id="KW-1185">Reference proteome</keyword>
<name>A0AAN6WBK2_9PEZI</name>
<evidence type="ECO:0000256" key="1">
    <source>
        <dbReference type="SAM" id="MobiDB-lite"/>
    </source>
</evidence>
<dbReference type="SUPFAM" id="SSF46565">
    <property type="entry name" value="Chaperone J-domain"/>
    <property type="match status" value="1"/>
</dbReference>
<reference evidence="2" key="1">
    <citation type="journal article" date="2023" name="Mol. Phylogenet. Evol.">
        <title>Genome-scale phylogeny and comparative genomics of the fungal order Sordariales.</title>
        <authorList>
            <person name="Hensen N."/>
            <person name="Bonometti L."/>
            <person name="Westerberg I."/>
            <person name="Brannstrom I.O."/>
            <person name="Guillou S."/>
            <person name="Cros-Aarteil S."/>
            <person name="Calhoun S."/>
            <person name="Haridas S."/>
            <person name="Kuo A."/>
            <person name="Mondo S."/>
            <person name="Pangilinan J."/>
            <person name="Riley R."/>
            <person name="LaButti K."/>
            <person name="Andreopoulos B."/>
            <person name="Lipzen A."/>
            <person name="Chen C."/>
            <person name="Yan M."/>
            <person name="Daum C."/>
            <person name="Ng V."/>
            <person name="Clum A."/>
            <person name="Steindorff A."/>
            <person name="Ohm R.A."/>
            <person name="Martin F."/>
            <person name="Silar P."/>
            <person name="Natvig D.O."/>
            <person name="Lalanne C."/>
            <person name="Gautier V."/>
            <person name="Ament-Velasquez S.L."/>
            <person name="Kruys A."/>
            <person name="Hutchinson M.I."/>
            <person name="Powell A.J."/>
            <person name="Barry K."/>
            <person name="Miller A.N."/>
            <person name="Grigoriev I.V."/>
            <person name="Debuchy R."/>
            <person name="Gladieux P."/>
            <person name="Hiltunen Thoren M."/>
            <person name="Johannesson H."/>
        </authorList>
    </citation>
    <scope>NUCLEOTIDE SEQUENCE</scope>
    <source>
        <strain evidence="2">CBS 892.96</strain>
    </source>
</reference>
<evidence type="ECO:0000313" key="2">
    <source>
        <dbReference type="EMBL" id="KAK4178096.1"/>
    </source>
</evidence>
<dbReference type="EMBL" id="MU866147">
    <property type="protein sequence ID" value="KAK4178096.1"/>
    <property type="molecule type" value="Genomic_DNA"/>
</dbReference>
<feature type="region of interest" description="Disordered" evidence="1">
    <location>
        <begin position="230"/>
        <end position="267"/>
    </location>
</feature>
<feature type="compositionally biased region" description="Basic and acidic residues" evidence="1">
    <location>
        <begin position="102"/>
        <end position="136"/>
    </location>
</feature>
<evidence type="ECO:0008006" key="4">
    <source>
        <dbReference type="Google" id="ProtNLM"/>
    </source>
</evidence>
<protein>
    <recommendedName>
        <fullName evidence="4">J domain-containing protein</fullName>
    </recommendedName>
</protein>
<dbReference type="Proteomes" id="UP001302321">
    <property type="component" value="Unassembled WGS sequence"/>
</dbReference>
<reference evidence="2" key="2">
    <citation type="submission" date="2023-05" db="EMBL/GenBank/DDBJ databases">
        <authorList>
            <consortium name="Lawrence Berkeley National Laboratory"/>
            <person name="Steindorff A."/>
            <person name="Hensen N."/>
            <person name="Bonometti L."/>
            <person name="Westerberg I."/>
            <person name="Brannstrom I.O."/>
            <person name="Guillou S."/>
            <person name="Cros-Aarteil S."/>
            <person name="Calhoun S."/>
            <person name="Haridas S."/>
            <person name="Kuo A."/>
            <person name="Mondo S."/>
            <person name="Pangilinan J."/>
            <person name="Riley R."/>
            <person name="Labutti K."/>
            <person name="Andreopoulos B."/>
            <person name="Lipzen A."/>
            <person name="Chen C."/>
            <person name="Yanf M."/>
            <person name="Daum C."/>
            <person name="Ng V."/>
            <person name="Clum A."/>
            <person name="Ohm R."/>
            <person name="Martin F."/>
            <person name="Silar P."/>
            <person name="Natvig D."/>
            <person name="Lalanne C."/>
            <person name="Gautier V."/>
            <person name="Ament-Velasquez S.L."/>
            <person name="Kruys A."/>
            <person name="Hutchinson M.I."/>
            <person name="Powell A.J."/>
            <person name="Barry K."/>
            <person name="Miller A.N."/>
            <person name="Grigoriev I.V."/>
            <person name="Debuchy R."/>
            <person name="Gladieux P."/>
            <person name="Thoren M.H."/>
            <person name="Johannesson H."/>
        </authorList>
    </citation>
    <scope>NUCLEOTIDE SEQUENCE</scope>
    <source>
        <strain evidence="2">CBS 892.96</strain>
    </source>
</reference>
<gene>
    <name evidence="2" type="ORF">QBC36DRAFT_344891</name>
</gene>
<feature type="compositionally biased region" description="Basic residues" evidence="1">
    <location>
        <begin position="65"/>
        <end position="74"/>
    </location>
</feature>
<accession>A0AAN6WBK2</accession>
<dbReference type="InterPro" id="IPR036869">
    <property type="entry name" value="J_dom_sf"/>
</dbReference>
<organism evidence="2 3">
    <name type="scientific">Triangularia setosa</name>
    <dbReference type="NCBI Taxonomy" id="2587417"/>
    <lineage>
        <taxon>Eukaryota</taxon>
        <taxon>Fungi</taxon>
        <taxon>Dikarya</taxon>
        <taxon>Ascomycota</taxon>
        <taxon>Pezizomycotina</taxon>
        <taxon>Sordariomycetes</taxon>
        <taxon>Sordariomycetidae</taxon>
        <taxon>Sordariales</taxon>
        <taxon>Podosporaceae</taxon>
        <taxon>Triangularia</taxon>
    </lineage>
</organism>
<sequence length="267" mass="29885">MDTRYPFNPEPAEPDYYYDLGFPTFDDEHAYFEAGYIKAAWLKLVKRHHPDKKGPGEDGNAAEFRRKKQTKRSKGKESFVTGGNDMEPIDIRNAWPNGTAVKPKEWRKNRKESRGRDGPRKGPRVLHGDLESKERTPVGGGFGGSCGLKGKRGNTSGLEGKKNAKGKNGRGDNGQGGTRKAFGGLKMIHGGKHFRHKSTFWGFMRWRERAPRQTLKTSLRVWHQSRHRMTADTHSLAGKRESRAGWAGPGSVPSVMAERALSARNTT</sequence>
<dbReference type="AlphaFoldDB" id="A0AAN6WBK2"/>
<proteinExistence type="predicted"/>